<dbReference type="RefSeq" id="WP_187015765.1">
    <property type="nucleotide sequence ID" value="NZ_JACOQI010000018.1"/>
</dbReference>
<sequence>MNIRPTVDFDDKYLNAKCKVIECIKALNQLTPEQNQQLARECFASMGMAMSLEQFIHHMENGGQG</sequence>
<accession>A0A923S890</accession>
<evidence type="ECO:0000313" key="2">
    <source>
        <dbReference type="Proteomes" id="UP000620327"/>
    </source>
</evidence>
<protein>
    <submittedName>
        <fullName evidence="1">Uncharacterized protein</fullName>
    </submittedName>
</protein>
<dbReference type="EMBL" id="JACOQI010000018">
    <property type="protein sequence ID" value="MBC5771574.1"/>
    <property type="molecule type" value="Genomic_DNA"/>
</dbReference>
<proteinExistence type="predicted"/>
<keyword evidence="2" id="KW-1185">Reference proteome</keyword>
<dbReference type="Proteomes" id="UP000620327">
    <property type="component" value="Unassembled WGS sequence"/>
</dbReference>
<evidence type="ECO:0000313" key="1">
    <source>
        <dbReference type="EMBL" id="MBC5771574.1"/>
    </source>
</evidence>
<comment type="caution">
    <text evidence="1">The sequence shown here is derived from an EMBL/GenBank/DDBJ whole genome shotgun (WGS) entry which is preliminary data.</text>
</comment>
<gene>
    <name evidence="1" type="ORF">H8Z83_14835</name>
</gene>
<reference evidence="1" key="1">
    <citation type="submission" date="2020-08" db="EMBL/GenBank/DDBJ databases">
        <title>Genome public.</title>
        <authorList>
            <person name="Liu C."/>
            <person name="Sun Q."/>
        </authorList>
    </citation>
    <scope>NUCLEOTIDE SEQUENCE</scope>
    <source>
        <strain evidence="1">BX15</strain>
    </source>
</reference>
<organism evidence="1 2">
    <name type="scientific">Dysosmobacter segnis</name>
    <dbReference type="NCBI Taxonomy" id="2763042"/>
    <lineage>
        <taxon>Bacteria</taxon>
        <taxon>Bacillati</taxon>
        <taxon>Bacillota</taxon>
        <taxon>Clostridia</taxon>
        <taxon>Eubacteriales</taxon>
        <taxon>Oscillospiraceae</taxon>
        <taxon>Dysosmobacter</taxon>
    </lineage>
</organism>
<name>A0A923S890_9FIRM</name>
<dbReference type="AlphaFoldDB" id="A0A923S890"/>